<dbReference type="InterPro" id="IPR006860">
    <property type="entry name" value="FecR"/>
</dbReference>
<dbReference type="PANTHER" id="PTHR30273">
    <property type="entry name" value="PERIPLASMIC SIGNAL SENSOR AND SIGMA FACTOR ACTIVATOR FECR-RELATED"/>
    <property type="match status" value="1"/>
</dbReference>
<evidence type="ECO:0000259" key="2">
    <source>
        <dbReference type="Pfam" id="PF04773"/>
    </source>
</evidence>
<keyword evidence="1" id="KW-0472">Membrane</keyword>
<evidence type="ECO:0000259" key="3">
    <source>
        <dbReference type="Pfam" id="PF16344"/>
    </source>
</evidence>
<name>A0A9Q5SUM7_9BACT</name>
<proteinExistence type="predicted"/>
<feature type="transmembrane region" description="Helical" evidence="1">
    <location>
        <begin position="78"/>
        <end position="101"/>
    </location>
</feature>
<dbReference type="PIRSF" id="PIRSF018266">
    <property type="entry name" value="FecR"/>
    <property type="match status" value="1"/>
</dbReference>
<feature type="domain" description="FecR protein" evidence="2">
    <location>
        <begin position="114"/>
        <end position="208"/>
    </location>
</feature>
<dbReference type="InterPro" id="IPR012373">
    <property type="entry name" value="Ferrdict_sens_TM"/>
</dbReference>
<dbReference type="GO" id="GO:0016989">
    <property type="term" value="F:sigma factor antagonist activity"/>
    <property type="evidence" value="ECO:0007669"/>
    <property type="project" value="TreeGrafter"/>
</dbReference>
<dbReference type="AlphaFoldDB" id="A0A9Q5SUM7"/>
<comment type="caution">
    <text evidence="4">The sequence shown here is derived from an EMBL/GenBank/DDBJ whole genome shotgun (WGS) entry which is preliminary data.</text>
</comment>
<evidence type="ECO:0000313" key="4">
    <source>
        <dbReference type="EMBL" id="OUO07507.1"/>
    </source>
</evidence>
<dbReference type="InterPro" id="IPR032508">
    <property type="entry name" value="FecR_C"/>
</dbReference>
<dbReference type="Pfam" id="PF16344">
    <property type="entry name" value="FecR_C"/>
    <property type="match status" value="1"/>
</dbReference>
<keyword evidence="1" id="KW-1133">Transmembrane helix</keyword>
<evidence type="ECO:0008006" key="6">
    <source>
        <dbReference type="Google" id="ProtNLM"/>
    </source>
</evidence>
<evidence type="ECO:0000256" key="1">
    <source>
        <dbReference type="SAM" id="Phobius"/>
    </source>
</evidence>
<dbReference type="EMBL" id="NFIJ01000001">
    <property type="protein sequence ID" value="OUO07507.1"/>
    <property type="molecule type" value="Genomic_DNA"/>
</dbReference>
<organism evidence="4 5">
    <name type="scientific">Parabacteroides johnsonii</name>
    <dbReference type="NCBI Taxonomy" id="387661"/>
    <lineage>
        <taxon>Bacteria</taxon>
        <taxon>Pseudomonadati</taxon>
        <taxon>Bacteroidota</taxon>
        <taxon>Bacteroidia</taxon>
        <taxon>Bacteroidales</taxon>
        <taxon>Tannerellaceae</taxon>
        <taxon>Parabacteroides</taxon>
    </lineage>
</organism>
<protein>
    <recommendedName>
        <fullName evidence="6">Anti-sigma factor</fullName>
    </recommendedName>
</protein>
<dbReference type="Proteomes" id="UP000195975">
    <property type="component" value="Unassembled WGS sequence"/>
</dbReference>
<dbReference type="RefSeq" id="WP_021862278.1">
    <property type="nucleotide sequence ID" value="NZ_CATYON010000076.1"/>
</dbReference>
<reference evidence="5" key="1">
    <citation type="submission" date="2017-04" db="EMBL/GenBank/DDBJ databases">
        <title>Function of individual gut microbiota members based on whole genome sequencing of pure cultures obtained from chicken caecum.</title>
        <authorList>
            <person name="Medvecky M."/>
            <person name="Cejkova D."/>
            <person name="Polansky O."/>
            <person name="Karasova D."/>
            <person name="Kubasova T."/>
            <person name="Cizek A."/>
            <person name="Rychlik I."/>
        </authorList>
    </citation>
    <scope>NUCLEOTIDE SEQUENCE [LARGE SCALE GENOMIC DNA]</scope>
    <source>
        <strain evidence="5">An42</strain>
    </source>
</reference>
<evidence type="ECO:0000313" key="5">
    <source>
        <dbReference type="Proteomes" id="UP000195975"/>
    </source>
</evidence>
<dbReference type="FunFam" id="2.60.120.1440:FF:000001">
    <property type="entry name" value="Putative anti-sigma factor"/>
    <property type="match status" value="1"/>
</dbReference>
<keyword evidence="1" id="KW-0812">Transmembrane</keyword>
<gene>
    <name evidence="4" type="ORF">B5F96_02255</name>
</gene>
<sequence length="326" mass="37737">MDEQLLIRFLTHTCTPEDTRLVDQWIASGKPNADWLFEMERIWNLKDELRFSDRREIEEAYNRFTFSQGKSKNAVQHFYIYPILKYVAAILIIGLLGLNLYEMVQSSSTVGENTVEVPKGQRVSLMLSDGTKVWLNSQSKLIYPTQFSDRERNVRLEGEAFFDVAHKEHLPFVVHSPLLAIKVLGTKFNVKAYFDEKSVVTLAEGKVEVETNDRKNKLTLKPNEQVSYSDSSGLALEKNINTNTVKLWVKGEGAFIQCRLDNIVRDLERKFDVEIVITDRSLSSEVFTCRFKDTATIEQVLHLLKETRRLDYSFEGEQIRIFKPLK</sequence>
<feature type="domain" description="Protein FecR C-terminal" evidence="3">
    <location>
        <begin position="255"/>
        <end position="321"/>
    </location>
</feature>
<dbReference type="PANTHER" id="PTHR30273:SF2">
    <property type="entry name" value="PROTEIN FECR"/>
    <property type="match status" value="1"/>
</dbReference>
<accession>A0A9Q5SUM7</accession>
<dbReference type="Gene3D" id="3.55.50.30">
    <property type="match status" value="1"/>
</dbReference>
<dbReference type="Gene3D" id="2.60.120.1440">
    <property type="match status" value="1"/>
</dbReference>
<dbReference type="Pfam" id="PF04773">
    <property type="entry name" value="FecR"/>
    <property type="match status" value="1"/>
</dbReference>